<organism evidence="11 12">
    <name type="scientific">Sporothrix stenoceras</name>
    <dbReference type="NCBI Taxonomy" id="5173"/>
    <lineage>
        <taxon>Eukaryota</taxon>
        <taxon>Fungi</taxon>
        <taxon>Dikarya</taxon>
        <taxon>Ascomycota</taxon>
        <taxon>Pezizomycotina</taxon>
        <taxon>Sordariomycetes</taxon>
        <taxon>Sordariomycetidae</taxon>
        <taxon>Ophiostomatales</taxon>
        <taxon>Ophiostomataceae</taxon>
        <taxon>Sporothrix</taxon>
    </lineage>
</organism>
<feature type="domain" description="DUF3638" evidence="8">
    <location>
        <begin position="1660"/>
        <end position="1888"/>
    </location>
</feature>
<feature type="domain" description="DUF3645" evidence="9">
    <location>
        <begin position="2021"/>
        <end position="2053"/>
    </location>
</feature>
<dbReference type="PANTHER" id="PTHR13367:SF33">
    <property type="entry name" value="P-LOOP CONTAINING NUCLEOSIDE TRIPHOSPHATE HYDROLASE PROTEIN"/>
    <property type="match status" value="1"/>
</dbReference>
<protein>
    <recommendedName>
        <fullName evidence="2">ubiquitinyl hydrolase 1</fullName>
        <ecNumber evidence="2">3.4.19.12</ecNumber>
    </recommendedName>
</protein>
<dbReference type="EC" id="3.4.19.12" evidence="2"/>
<evidence type="ECO:0000256" key="2">
    <source>
        <dbReference type="ARBA" id="ARBA00012759"/>
    </source>
</evidence>
<keyword evidence="12" id="KW-1185">Reference proteome</keyword>
<dbReference type="PANTHER" id="PTHR13367">
    <property type="entry name" value="UBIQUITIN THIOESTERASE"/>
    <property type="match status" value="1"/>
</dbReference>
<keyword evidence="6" id="KW-0788">Thiol protease</keyword>
<comment type="catalytic activity">
    <reaction evidence="1">
        <text>Thiol-dependent hydrolysis of ester, thioester, amide, peptide and isopeptide bonds formed by the C-terminal Gly of ubiquitin (a 76-residue protein attached to proteins as an intracellular targeting signal).</text>
        <dbReference type="EC" id="3.4.19.12"/>
    </reaction>
</comment>
<feature type="region of interest" description="Disordered" evidence="7">
    <location>
        <begin position="2788"/>
        <end position="2821"/>
    </location>
</feature>
<comment type="caution">
    <text evidence="11">The sequence shown here is derived from an EMBL/GenBank/DDBJ whole genome shotgun (WGS) entry which is preliminary data.</text>
</comment>
<feature type="compositionally biased region" description="Basic and acidic residues" evidence="7">
    <location>
        <begin position="2794"/>
        <end position="2806"/>
    </location>
</feature>
<evidence type="ECO:0000256" key="6">
    <source>
        <dbReference type="ARBA" id="ARBA00022807"/>
    </source>
</evidence>
<accession>A0ABR3YNN0</accession>
<evidence type="ECO:0000256" key="7">
    <source>
        <dbReference type="SAM" id="MobiDB-lite"/>
    </source>
</evidence>
<feature type="domain" description="DUF6606" evidence="10">
    <location>
        <begin position="13"/>
        <end position="229"/>
    </location>
</feature>
<proteinExistence type="predicted"/>
<dbReference type="Proteomes" id="UP001583186">
    <property type="component" value="Unassembled WGS sequence"/>
</dbReference>
<feature type="compositionally biased region" description="Acidic residues" evidence="7">
    <location>
        <begin position="2808"/>
        <end position="2818"/>
    </location>
</feature>
<keyword evidence="4" id="KW-0833">Ubl conjugation pathway</keyword>
<evidence type="ECO:0000256" key="1">
    <source>
        <dbReference type="ARBA" id="ARBA00000707"/>
    </source>
</evidence>
<evidence type="ECO:0000256" key="4">
    <source>
        <dbReference type="ARBA" id="ARBA00022786"/>
    </source>
</evidence>
<evidence type="ECO:0000259" key="9">
    <source>
        <dbReference type="Pfam" id="PF12359"/>
    </source>
</evidence>
<dbReference type="InterPro" id="IPR022099">
    <property type="entry name" value="DUF3638"/>
</dbReference>
<dbReference type="InterPro" id="IPR022105">
    <property type="entry name" value="DUF3645"/>
</dbReference>
<evidence type="ECO:0000313" key="11">
    <source>
        <dbReference type="EMBL" id="KAL1889974.1"/>
    </source>
</evidence>
<dbReference type="InterPro" id="IPR051346">
    <property type="entry name" value="OTU_Deubiquitinase"/>
</dbReference>
<keyword evidence="3" id="KW-0645">Protease</keyword>
<name>A0ABR3YNN0_9PEZI</name>
<dbReference type="EMBL" id="JAWCUI010000067">
    <property type="protein sequence ID" value="KAL1889974.1"/>
    <property type="molecule type" value="Genomic_DNA"/>
</dbReference>
<reference evidence="11 12" key="1">
    <citation type="journal article" date="2024" name="IMA Fungus">
        <title>IMA Genome - F19 : A genome assembly and annotation guide to empower mycologists, including annotated draft genome sequences of Ceratocystis pirilliformis, Diaporthe australafricana, Fusarium ophioides, Paecilomyces lecythidis, and Sporothrix stenoceras.</title>
        <authorList>
            <person name="Aylward J."/>
            <person name="Wilson A.M."/>
            <person name="Visagie C.M."/>
            <person name="Spraker J."/>
            <person name="Barnes I."/>
            <person name="Buitendag C."/>
            <person name="Ceriani C."/>
            <person name="Del Mar Angel L."/>
            <person name="du Plessis D."/>
            <person name="Fuchs T."/>
            <person name="Gasser K."/>
            <person name="Kramer D."/>
            <person name="Li W."/>
            <person name="Munsamy K."/>
            <person name="Piso A."/>
            <person name="Price J.L."/>
            <person name="Sonnekus B."/>
            <person name="Thomas C."/>
            <person name="van der Nest A."/>
            <person name="van Dijk A."/>
            <person name="van Heerden A."/>
            <person name="van Vuuren N."/>
            <person name="Yilmaz N."/>
            <person name="Duong T.A."/>
            <person name="van der Merwe N.A."/>
            <person name="Wingfield M.J."/>
            <person name="Wingfield B.D."/>
        </authorList>
    </citation>
    <scope>NUCLEOTIDE SEQUENCE [LARGE SCALE GENOMIC DNA]</scope>
    <source>
        <strain evidence="11 12">CMW 5346</strain>
    </source>
</reference>
<dbReference type="Pfam" id="PF12359">
    <property type="entry name" value="DUF3645"/>
    <property type="match status" value="1"/>
</dbReference>
<evidence type="ECO:0000313" key="12">
    <source>
        <dbReference type="Proteomes" id="UP001583186"/>
    </source>
</evidence>
<evidence type="ECO:0000256" key="5">
    <source>
        <dbReference type="ARBA" id="ARBA00022801"/>
    </source>
</evidence>
<dbReference type="Pfam" id="PF20255">
    <property type="entry name" value="DUF6606"/>
    <property type="match status" value="1"/>
</dbReference>
<evidence type="ECO:0000256" key="3">
    <source>
        <dbReference type="ARBA" id="ARBA00022670"/>
    </source>
</evidence>
<evidence type="ECO:0000259" key="10">
    <source>
        <dbReference type="Pfam" id="PF20255"/>
    </source>
</evidence>
<sequence length="2841" mass="319537">MAFPVTLASLQKVFNHVVLPQQLPPGQDEGLEEIGYDIMRRVRHACGQLKATLGDDLLDTWIMVEDGISAFSNTIGSYQSTSSFLNAFQHLKKENNVLPLYLEEQNAALLMYLKDGNIFFEAFEAAPQTQDVLASPDALLWTFPSRAVQIPESDFGNSDFQKTLALFFDKAGSEHIAHLAAKARKAGTDVAEVRNPGSPALVTHMLLSLLQAMGGPAAVTPIKKRVRDDGSGALELRSALLLEIFDQWALLDQICVHLHPLLGDYSPMFRHNLLDVLQLPDIESMRRLRRVQSHIHQRAESSRWGAETVFSDGPHGFSTRFAEASLTHVSLYNDIMADQECLGKTVTWSMEHPPPNPQGPSSYEAVASRLECPADMSVHEFEAFQRLISGTSRRWLTMAVEMGSSNVDFSKEDAIAMFGHLAHQAGPMIPKSSGMTWPYNVSHANALGVMHSFFLDEHFVDRILVEIEKRLRGIERNWRETSTMGLLITLLLRTRTLVDKTQMETGKIDLLLLFARSTTLAWMESLRGEVMNAIDSQSSGRAAMYAFKAALLCRRTFTPRLDSDSDGLSADDLNTFLRASIAMQQNLTVDINTLPPRDQQLVVRDMVMAYRLRDKITRAAERHPESINEAAHRGIGLAHATGAEGMHSPASAFDEWVYLCDNSDGWILSILHPSSTGEHAQDGIAPQHIGLHLTLGYLLVNGKIIGRLPDHIRDSTDVKEVLGTRHFLTYPSAMPGMSHRIATIVEDHMIHLGEREGNVVILSIKRSGEAYEYVPRRNFIGQDNVYDLPRGLVDDCYHWLNRVSKQLEIRRNLTKWDLQQGDWTLDVRSRQAVRQGHILVDPLSEMAEIIRPIFHGFEDTQRLTIFQPAKPQEALSMELRHLELSFFVNHKGNLECRELGAEVDHNQDAGTLYGYHSMIVLRDISDPSYRSIIAPLGSLEWRRSGVHIDVQTQITLGAQSSDSEKSAGYTQVIKSYARFDIDTNLGRLTCAPEPRLLYTKAQLHAFTSYPIPDPLTGRTGEEEAFHTLLSGRLQPWVPLPDVCLRILDQMTRAIPAREYYPKNLRVLQKVKWSEHLPVGLQSDRYGRVLREIVAKAARLRRFDETVSGENKELDKVYGYWAELHGSDLETRGEIQRMRYECPREDSEPACPVQATDRIYLSLGCIDGLVSEVRDDIQCKASAVFQIAKTLRTKPSGIPMTRDISAILSNWAKFGGYKTVLEPDPLPISSLLNSRTVKEQWGSLVEMCRFSTTTDSPKILFTLSCLAFAPDADMDAVRLLAAYSYVPELQSCKPPVHVQYQDFSYNEELTQKKLKSIVATNFVDYVARDIKAIGRAAIEAAMRQESSRHDAMCQQEADRLAKELMLQWPEKRYPSMGDFESAYIKYGAAFEKICVLWTCLQNNRDLSRYLGEVEKAISKTRTIPARSTTPKIVTDGRPLPTACLHESGMPSLGLLAGRSFASTIVPVSGIVDLRRESSVSKNKSSYTEPKEYRELQDIIKPFEQSAEPMRHSYGRDLQASLEALKDLTRTTHTATGTTSTIQPTMDDAGLAVASAKDCLETALSQIQHSLSEVPPQGAEQIGFANRHKWLQRSGLWPRVTPVSVLELLRSSSNLKYGEGMKQALVRYAEHMISLQRCRRLLRALFKDDKRRLTEELANTGHTNWVAEDNPDWLLLEIDSNMLIREEQVTVAKAMISPDSNANSVFQLNMGKGKTSMILPMSLSILADKTQLARLLTPKALLLPTAQVLQSRLGGLVGREIRHVPFSRRLLARNDCTETVAMFKEHHTDLAKRQGILITAPEHVLAFTLSGQQCFVDATYPSLAVEMMEFDAHMRENFCRDVLDESDFTLAVRTQLVYPSGKFTAVDGAPFRWQLAQALLSLVEEHVAELAVNDPHRINVVKRPGGGFPAVHILHSSIDDELRKRLALDIVKGRLPFFRPVPKKKGAGLAQSPVKSQSIETIQQLLQRALASDSSDAAIDKAANLFSDVEATTSGLLLVRGLLKHDILTTCLKKRWNVHYGLHPKRWPIAVPFEARGVPSERSEFGHPDVAMIFTCLAFYYAGIGLEQFREGLNHILHHVDDPATEYEKWTSGDGSVTLPEELQHWNSINVDDEGQVEKLWKCLRFTRTVVNHYLNTFVFPVHSRQFSVKLQASAWDLPLFTLDSNSNTKDGPAGARTTGFSGTNDNKAMLPLSIKQHDLPGLQQTNAEVLSYLLQYRNRSYICTGGDGHRWSEQGLVTSLAKYQIQVFIDAGAYILEHTNEALARSWLKIADPKVKAAVYFDEKDNRAWVVFRDATAEKAPLVSTPFAERLDECIVYFDEAHTRGVDLLLPPKARGALTLALGQTKDHTVQAAMRLRQLGTTQSVVFYAPPEVDQSIRDICQLGNSVTRTFVDSSHVVSWLLEQTCQANEQLGPLYSSHGYDFCRRAEALAKHKKTLAKPESRKALLEVLEQPERQTLKIMYGNDPIETVHSLKRDEFSFPSLQSFAGQLRSYRSAGSGGSQAATAIKGAFEEVEQEREVEVQVQQQRSTQRRTKYTALKFPGHVAPSIREFVKTGILARNSKSYESVFDFLSDTDIGDRHDVCHIDTALFVSMEFRRTIDTAIYFKHRYDNFLRPVEWLLWSPSTETGLVIIPEELELLLPDIQKSKCTQLIAYAAPVTRSMLDFSSLKFYSFPTLPSNDKVPDWLPIELGILAGRLYMTYDEAMAMAKYLGQYVDDNDNDDKIKKEDDTPKQFCPNPTSFLLEWLPLRRTAQDVLHTPIAYVCQGRTLRPDHSFFLQPGVRQVEDVVKEEEEPQPKEEEKEHLIDFDGAEEEEEIDEGGVKVEQQVEAQPEEEDAMVFGK</sequence>
<keyword evidence="5" id="KW-0378">Hydrolase</keyword>
<dbReference type="InterPro" id="IPR046541">
    <property type="entry name" value="DUF6606"/>
</dbReference>
<dbReference type="Pfam" id="PF12340">
    <property type="entry name" value="DUF3638"/>
    <property type="match status" value="1"/>
</dbReference>
<evidence type="ECO:0000259" key="8">
    <source>
        <dbReference type="Pfam" id="PF12340"/>
    </source>
</evidence>
<gene>
    <name evidence="11" type="ORF">Sste5346_008553</name>
</gene>